<keyword evidence="1" id="KW-0812">Transmembrane</keyword>
<keyword evidence="1" id="KW-0472">Membrane</keyword>
<sequence length="228" mass="25511">MRSKEVRIIRKFTSDQDGGMVLEASLILPIFIVFVVGLIICIQIAVIEIALQTSVSEATRSIAGQIYPARLLAQEAKVKFDQSPAGERITSAIQLVQSTRDKVLGAEQLADDYAAYIPDSLLELLKWEQELRVSVEEKAQGQLIEIYEEHVASRIYAALTPVVYGFGESRAIKKDNFKVISVIMPDLIGEGEPYFGIEAQVTYKLPIPFFSQTITLKKRAYERAWIGK</sequence>
<keyword evidence="1" id="KW-1133">Transmembrane helix</keyword>
<gene>
    <name evidence="2" type="ORF">ACFPOG_33160</name>
</gene>
<accession>A0ABW0KK01</accession>
<protein>
    <submittedName>
        <fullName evidence="2">TadE/TadG family type IV pilus assembly protein</fullName>
    </submittedName>
</protein>
<dbReference type="RefSeq" id="WP_270879319.1">
    <property type="nucleotide sequence ID" value="NZ_JAQFVF010000023.1"/>
</dbReference>
<name>A0ABW0KK01_9BACL</name>
<organism evidence="2 3">
    <name type="scientific">Paenibacillus aestuarii</name>
    <dbReference type="NCBI Taxonomy" id="516965"/>
    <lineage>
        <taxon>Bacteria</taxon>
        <taxon>Bacillati</taxon>
        <taxon>Bacillota</taxon>
        <taxon>Bacilli</taxon>
        <taxon>Bacillales</taxon>
        <taxon>Paenibacillaceae</taxon>
        <taxon>Paenibacillus</taxon>
    </lineage>
</organism>
<dbReference type="EMBL" id="JBHSMJ010000065">
    <property type="protein sequence ID" value="MFC5453066.1"/>
    <property type="molecule type" value="Genomic_DNA"/>
</dbReference>
<evidence type="ECO:0000313" key="2">
    <source>
        <dbReference type="EMBL" id="MFC5453066.1"/>
    </source>
</evidence>
<proteinExistence type="predicted"/>
<evidence type="ECO:0000256" key="1">
    <source>
        <dbReference type="SAM" id="Phobius"/>
    </source>
</evidence>
<reference evidence="3" key="1">
    <citation type="journal article" date="2019" name="Int. J. Syst. Evol. Microbiol.">
        <title>The Global Catalogue of Microorganisms (GCM) 10K type strain sequencing project: providing services to taxonomists for standard genome sequencing and annotation.</title>
        <authorList>
            <consortium name="The Broad Institute Genomics Platform"/>
            <consortium name="The Broad Institute Genome Sequencing Center for Infectious Disease"/>
            <person name="Wu L."/>
            <person name="Ma J."/>
        </authorList>
    </citation>
    <scope>NUCLEOTIDE SEQUENCE [LARGE SCALE GENOMIC DNA]</scope>
    <source>
        <strain evidence="3">KACC 11904</strain>
    </source>
</reference>
<keyword evidence="3" id="KW-1185">Reference proteome</keyword>
<dbReference type="Proteomes" id="UP001596044">
    <property type="component" value="Unassembled WGS sequence"/>
</dbReference>
<evidence type="ECO:0000313" key="3">
    <source>
        <dbReference type="Proteomes" id="UP001596044"/>
    </source>
</evidence>
<feature type="transmembrane region" description="Helical" evidence="1">
    <location>
        <begin position="21"/>
        <end position="46"/>
    </location>
</feature>
<comment type="caution">
    <text evidence="2">The sequence shown here is derived from an EMBL/GenBank/DDBJ whole genome shotgun (WGS) entry which is preliminary data.</text>
</comment>